<evidence type="ECO:0000313" key="2">
    <source>
        <dbReference type="Proteomes" id="UP001058074"/>
    </source>
</evidence>
<dbReference type="EMBL" id="BROD01000001">
    <property type="protein sequence ID" value="GKX65244.1"/>
    <property type="molecule type" value="Genomic_DNA"/>
</dbReference>
<evidence type="ECO:0000313" key="1">
    <source>
        <dbReference type="EMBL" id="GKX65244.1"/>
    </source>
</evidence>
<sequence>MNFLTALKLSGKNIMTKKWRTGLTAFASSIGIIGIALVLSLSNGFNKQIDSYEKGTLSNFPITISQTATDISKMTPSNKEKKIEFPKDNDIYPYDSSKTSASHTNVLTEKYIDYINKIDTSWIDGISYSRSINMNILKKQDNKATALNLGTINFTSYPVKKDDKSSSYLKEYYDVLEGNLPSDKTQIVLAVDKYNQVNKTVLEELGIDSDKKSINFKDIIGKEFKLVLNNDYYAKADNNFRINGNPSDLSALYNSSKAITLKISGVIRIKNGVNISALPAGIIYSDELSQFFINDAMKSQIVKAQQSINYNVLTGGILSNKTQTSTGMSPVGPTSMGGNATGMNIKSSQTKEDVLKSLGASYIPTTISLYPINFDSKEKITQYLDKWNNGLDEKDQIKYTDMASMVTTLSKNLMDSITLVLVAFAAISLFVSLIMIAIITYISVLERTKEIGVLRALGARKKDITRVFNAETFIIGLCSGTLGILIAYLLTFPVNSILYKITNLSNVAMLNPVHSLVLVLLSLILTVLGGALPAKMAAKKDPVTALRSE</sequence>
<keyword evidence="2" id="KW-1185">Reference proteome</keyword>
<organism evidence="1 2">
    <name type="scientific">Inconstantimicrobium mannanitabidum</name>
    <dbReference type="NCBI Taxonomy" id="1604901"/>
    <lineage>
        <taxon>Bacteria</taxon>
        <taxon>Bacillati</taxon>
        <taxon>Bacillota</taxon>
        <taxon>Clostridia</taxon>
        <taxon>Eubacteriales</taxon>
        <taxon>Clostridiaceae</taxon>
        <taxon>Inconstantimicrobium</taxon>
    </lineage>
</organism>
<gene>
    <name evidence="1" type="ORF">rsdtw13_05020</name>
</gene>
<comment type="caution">
    <text evidence="1">The sequence shown here is derived from an EMBL/GenBank/DDBJ whole genome shotgun (WGS) entry which is preliminary data.</text>
</comment>
<name>A0ACB5R8Q1_9CLOT</name>
<protein>
    <submittedName>
        <fullName evidence="1">Uncharacterized protein</fullName>
    </submittedName>
</protein>
<accession>A0ACB5R8Q1</accession>
<reference evidence="1" key="1">
    <citation type="journal article" date="2025" name="Int. J. Syst. Evol. Microbiol.">
        <title>Inconstantimicrobium mannanitabidum sp. nov., a novel member of the family Clostridiaceae isolated from anoxic soil under the treatment of reductive soil disinfestation.</title>
        <authorList>
            <person name="Ueki A."/>
            <person name="Tonouchi A."/>
            <person name="Honma S."/>
            <person name="Kaku N."/>
            <person name="Ueki K."/>
        </authorList>
    </citation>
    <scope>NUCLEOTIDE SEQUENCE</scope>
    <source>
        <strain evidence="1">TW13</strain>
    </source>
</reference>
<dbReference type="Proteomes" id="UP001058074">
    <property type="component" value="Unassembled WGS sequence"/>
</dbReference>
<proteinExistence type="predicted"/>